<keyword evidence="2" id="KW-0479">Metal-binding</keyword>
<feature type="compositionally biased region" description="Basic and acidic residues" evidence="7">
    <location>
        <begin position="355"/>
        <end position="369"/>
    </location>
</feature>
<evidence type="ECO:0000313" key="10">
    <source>
        <dbReference type="Proteomes" id="UP000255367"/>
    </source>
</evidence>
<evidence type="ECO:0000256" key="2">
    <source>
        <dbReference type="ARBA" id="ARBA00022723"/>
    </source>
</evidence>
<dbReference type="GO" id="GO:0016020">
    <property type="term" value="C:membrane"/>
    <property type="evidence" value="ECO:0007669"/>
    <property type="project" value="TreeGrafter"/>
</dbReference>
<dbReference type="Proteomes" id="UP000255367">
    <property type="component" value="Unassembled WGS sequence"/>
</dbReference>
<reference evidence="9 10" key="1">
    <citation type="submission" date="2018-06" db="EMBL/GenBank/DDBJ databases">
        <authorList>
            <consortium name="Pathogen Informatics"/>
            <person name="Doyle S."/>
        </authorList>
    </citation>
    <scope>NUCLEOTIDE SEQUENCE [LARGE SCALE GENOMIC DNA]</scope>
    <source>
        <strain evidence="9 10">NCTC12020</strain>
    </source>
</reference>
<dbReference type="PANTHER" id="PTHR22726:SF1">
    <property type="entry name" value="METALLOENDOPEPTIDASE OMA1, MITOCHONDRIAL"/>
    <property type="match status" value="1"/>
</dbReference>
<feature type="domain" description="Peptidase M48" evidence="8">
    <location>
        <begin position="83"/>
        <end position="253"/>
    </location>
</feature>
<dbReference type="GO" id="GO:0051603">
    <property type="term" value="P:proteolysis involved in protein catabolic process"/>
    <property type="evidence" value="ECO:0007669"/>
    <property type="project" value="TreeGrafter"/>
</dbReference>
<evidence type="ECO:0000256" key="5">
    <source>
        <dbReference type="ARBA" id="ARBA00023049"/>
    </source>
</evidence>
<evidence type="ECO:0000256" key="3">
    <source>
        <dbReference type="ARBA" id="ARBA00022801"/>
    </source>
</evidence>
<evidence type="ECO:0000256" key="4">
    <source>
        <dbReference type="ARBA" id="ARBA00022833"/>
    </source>
</evidence>
<dbReference type="PANTHER" id="PTHR22726">
    <property type="entry name" value="METALLOENDOPEPTIDASE OMA1"/>
    <property type="match status" value="1"/>
</dbReference>
<keyword evidence="1 6" id="KW-0645">Protease</keyword>
<dbReference type="EMBL" id="UHIO01000001">
    <property type="protein sequence ID" value="SUP44096.1"/>
    <property type="molecule type" value="Genomic_DNA"/>
</dbReference>
<keyword evidence="4 6" id="KW-0862">Zinc</keyword>
<dbReference type="OrthoDB" id="1624239at2"/>
<keyword evidence="10" id="KW-1185">Reference proteome</keyword>
<evidence type="ECO:0000256" key="6">
    <source>
        <dbReference type="RuleBase" id="RU003983"/>
    </source>
</evidence>
<accession>A0A380NM25</accession>
<dbReference type="Pfam" id="PF01435">
    <property type="entry name" value="Peptidase_M48"/>
    <property type="match status" value="1"/>
</dbReference>
<evidence type="ECO:0000313" key="9">
    <source>
        <dbReference type="EMBL" id="SUP44096.1"/>
    </source>
</evidence>
<gene>
    <name evidence="9" type="primary">yggG</name>
    <name evidence="9" type="ORF">NCTC12020_01503</name>
</gene>
<dbReference type="EC" id="3.4.24.-" evidence="9"/>
<keyword evidence="3 6" id="KW-0378">Hydrolase</keyword>
<keyword evidence="5 6" id="KW-0482">Metalloprotease</keyword>
<sequence>MKRWRQTLGATTLGVLLAGGVGFAGPSVEAGLFDVLLGGAVGMVEVNTEISNLDDTEQGQEYMLEQRIQQVGYYNNYAYQDRAKRIFEALTSSPDVKRTYVVFVNPQTDANASMGVGRVMTINKGLMDMLDDDALASVVGHEIGHGENKDIVRGLRKSVALQTAVGAATNNAGGLSVLLGNAAGNYLNEQVFSVGQEKNADEWGFKLLADSHFNVGAAAVSMAVIRDKYGELYTDGLGQIINPNNHPKMSQRILDHLKRLHTFSNKHVEVKDDVVYVNNQAVYTGEAAGNYTGAMRAYLVAGKLARYYHDNQVGEPVVQGNQVWMNGASLVTLSSADKANTMRDTLSKAMALKNSKSDTSDKADKNKKK</sequence>
<evidence type="ECO:0000256" key="1">
    <source>
        <dbReference type="ARBA" id="ARBA00022670"/>
    </source>
</evidence>
<evidence type="ECO:0000259" key="8">
    <source>
        <dbReference type="Pfam" id="PF01435"/>
    </source>
</evidence>
<dbReference type="GO" id="GO:0004222">
    <property type="term" value="F:metalloendopeptidase activity"/>
    <property type="evidence" value="ECO:0007669"/>
    <property type="project" value="InterPro"/>
</dbReference>
<organism evidence="9 10">
    <name type="scientific">Veillonella criceti</name>
    <dbReference type="NCBI Taxonomy" id="103891"/>
    <lineage>
        <taxon>Bacteria</taxon>
        <taxon>Bacillati</taxon>
        <taxon>Bacillota</taxon>
        <taxon>Negativicutes</taxon>
        <taxon>Veillonellales</taxon>
        <taxon>Veillonellaceae</taxon>
        <taxon>Veillonella</taxon>
    </lineage>
</organism>
<evidence type="ECO:0000256" key="7">
    <source>
        <dbReference type="SAM" id="MobiDB-lite"/>
    </source>
</evidence>
<dbReference type="InterPro" id="IPR001915">
    <property type="entry name" value="Peptidase_M48"/>
</dbReference>
<comment type="cofactor">
    <cofactor evidence="6">
        <name>Zn(2+)</name>
        <dbReference type="ChEBI" id="CHEBI:29105"/>
    </cofactor>
    <text evidence="6">Binds 1 zinc ion per subunit.</text>
</comment>
<dbReference type="RefSeq" id="WP_115310631.1">
    <property type="nucleotide sequence ID" value="NZ_UHIO01000001.1"/>
</dbReference>
<feature type="region of interest" description="Disordered" evidence="7">
    <location>
        <begin position="349"/>
        <end position="369"/>
    </location>
</feature>
<dbReference type="GO" id="GO:0046872">
    <property type="term" value="F:metal ion binding"/>
    <property type="evidence" value="ECO:0007669"/>
    <property type="project" value="UniProtKB-KW"/>
</dbReference>
<dbReference type="AlphaFoldDB" id="A0A380NM25"/>
<name>A0A380NM25_9FIRM</name>
<dbReference type="Gene3D" id="3.30.2010.10">
    <property type="entry name" value="Metalloproteases ('zincins'), catalytic domain"/>
    <property type="match status" value="1"/>
</dbReference>
<dbReference type="InterPro" id="IPR051156">
    <property type="entry name" value="Mito/Outer_Membr_Metalloprot"/>
</dbReference>
<comment type="similarity">
    <text evidence="6">Belongs to the peptidase M48 family.</text>
</comment>
<dbReference type="CDD" id="cd07324">
    <property type="entry name" value="M48C_Oma1-like"/>
    <property type="match status" value="1"/>
</dbReference>
<proteinExistence type="inferred from homology"/>
<protein>
    <submittedName>
        <fullName evidence="9">Uncharacterized metalloprotease yggG</fullName>
        <ecNumber evidence="9">3.4.24.-</ecNumber>
    </submittedName>
</protein>